<accession>W6PWU2</accession>
<keyword evidence="3" id="KW-1185">Reference proteome</keyword>
<feature type="region of interest" description="Disordered" evidence="1">
    <location>
        <begin position="1"/>
        <end position="25"/>
    </location>
</feature>
<organism evidence="2 3">
    <name type="scientific">Penicillium roqueforti (strain FM164)</name>
    <dbReference type="NCBI Taxonomy" id="1365484"/>
    <lineage>
        <taxon>Eukaryota</taxon>
        <taxon>Fungi</taxon>
        <taxon>Dikarya</taxon>
        <taxon>Ascomycota</taxon>
        <taxon>Pezizomycotina</taxon>
        <taxon>Eurotiomycetes</taxon>
        <taxon>Eurotiomycetidae</taxon>
        <taxon>Eurotiales</taxon>
        <taxon>Aspergillaceae</taxon>
        <taxon>Penicillium</taxon>
    </lineage>
</organism>
<evidence type="ECO:0000313" key="3">
    <source>
        <dbReference type="Proteomes" id="UP000030686"/>
    </source>
</evidence>
<evidence type="ECO:0000313" key="2">
    <source>
        <dbReference type="EMBL" id="CDM28410.1"/>
    </source>
</evidence>
<dbReference type="Proteomes" id="UP000030686">
    <property type="component" value="Unassembled WGS sequence"/>
</dbReference>
<sequence length="59" mass="6573">MFLSDSHLAVRNRSQHEPGSPDRLAPHNLILHVALTRTAGKDWINMDRGILDEDVISVG</sequence>
<name>W6PWU2_PENRF</name>
<dbReference type="AlphaFoldDB" id="W6PWU2"/>
<proteinExistence type="predicted"/>
<gene>
    <name evidence="2" type="ORF">PROQFM164_S01g002221</name>
</gene>
<dbReference type="EMBL" id="HG792015">
    <property type="protein sequence ID" value="CDM28410.1"/>
    <property type="molecule type" value="Genomic_DNA"/>
</dbReference>
<protein>
    <submittedName>
        <fullName evidence="2">Genomic scaffold, ProqFM164S01</fullName>
    </submittedName>
</protein>
<reference evidence="2" key="1">
    <citation type="journal article" date="2014" name="Nat. Commun.">
        <title>Multiple recent horizontal transfers of a large genomic region in cheese making fungi.</title>
        <authorList>
            <person name="Cheeseman K."/>
            <person name="Ropars J."/>
            <person name="Renault P."/>
            <person name="Dupont J."/>
            <person name="Gouzy J."/>
            <person name="Branca A."/>
            <person name="Abraham A.L."/>
            <person name="Ceppi M."/>
            <person name="Conseiller E."/>
            <person name="Debuchy R."/>
            <person name="Malagnac F."/>
            <person name="Goarin A."/>
            <person name="Silar P."/>
            <person name="Lacoste S."/>
            <person name="Sallet E."/>
            <person name="Bensimon A."/>
            <person name="Giraud T."/>
            <person name="Brygoo Y."/>
        </authorList>
    </citation>
    <scope>NUCLEOTIDE SEQUENCE [LARGE SCALE GENOMIC DNA]</scope>
    <source>
        <strain evidence="2">FM164</strain>
    </source>
</reference>
<evidence type="ECO:0000256" key="1">
    <source>
        <dbReference type="SAM" id="MobiDB-lite"/>
    </source>
</evidence>